<feature type="binding site" evidence="10">
    <location>
        <begin position="265"/>
        <end position="268"/>
    </location>
    <ligand>
        <name>GTP</name>
        <dbReference type="ChEBI" id="CHEBI:37565"/>
    </ligand>
</feature>
<feature type="binding site" evidence="10">
    <location>
        <position position="321"/>
    </location>
    <ligand>
        <name>GTP</name>
        <dbReference type="ChEBI" id="CHEBI:37565"/>
    </ligand>
</feature>
<gene>
    <name evidence="13" type="ORF">PROFUN_03502</name>
</gene>
<dbReference type="Pfam" id="PF00503">
    <property type="entry name" value="G-alpha"/>
    <property type="match status" value="1"/>
</dbReference>
<dbReference type="GO" id="GO:0003924">
    <property type="term" value="F:GTPase activity"/>
    <property type="evidence" value="ECO:0007669"/>
    <property type="project" value="InterPro"/>
</dbReference>
<dbReference type="PANTHER" id="PTHR10218">
    <property type="entry name" value="GTP-BINDING PROTEIN ALPHA SUBUNIT"/>
    <property type="match status" value="1"/>
</dbReference>
<keyword evidence="3 11" id="KW-0479">Metal-binding</keyword>
<name>A0A2P6MNA8_9EUKA</name>
<feature type="compositionally biased region" description="Polar residues" evidence="12">
    <location>
        <begin position="1"/>
        <end position="11"/>
    </location>
</feature>
<dbReference type="GO" id="GO:0007188">
    <property type="term" value="P:adenylate cyclase-modulating G protein-coupled receptor signaling pathway"/>
    <property type="evidence" value="ECO:0007669"/>
    <property type="project" value="TreeGrafter"/>
</dbReference>
<feature type="binding site" evidence="11">
    <location>
        <position position="177"/>
    </location>
    <ligand>
        <name>Mg(2+)</name>
        <dbReference type="ChEBI" id="CHEBI:18420"/>
    </ligand>
</feature>
<feature type="binding site" evidence="10">
    <location>
        <begin position="41"/>
        <end position="46"/>
    </location>
    <ligand>
        <name>GTP</name>
        <dbReference type="ChEBI" id="CHEBI:37565"/>
    </ligand>
</feature>
<dbReference type="GO" id="GO:0046872">
    <property type="term" value="F:metal ion binding"/>
    <property type="evidence" value="ECO:0007669"/>
    <property type="project" value="UniProtKB-KW"/>
</dbReference>
<dbReference type="SUPFAM" id="SSF47895">
    <property type="entry name" value="Transducin (alpha subunit), insertion domain"/>
    <property type="match status" value="1"/>
</dbReference>
<dbReference type="InterPro" id="IPR001019">
    <property type="entry name" value="Gprotein_alpha_su"/>
</dbReference>
<protein>
    <submittedName>
        <fullName evidence="13">Guanine nucleotide-binding protein alpha-1 subunit</fullName>
    </submittedName>
</protein>
<dbReference type="GO" id="GO:0001664">
    <property type="term" value="F:G protein-coupled receptor binding"/>
    <property type="evidence" value="ECO:0007669"/>
    <property type="project" value="TreeGrafter"/>
</dbReference>
<keyword evidence="9" id="KW-0449">Lipoprotein</keyword>
<dbReference type="PANTHER" id="PTHR10218:SF362">
    <property type="entry name" value="G PROTEIN ALPHA O SUBUNIT"/>
    <property type="match status" value="1"/>
</dbReference>
<dbReference type="FunFam" id="3.40.50.300:FF:000563">
    <property type="entry name" value="Guanine nucleotide-binding protein alpha subunit"/>
    <property type="match status" value="1"/>
</dbReference>
<evidence type="ECO:0000256" key="8">
    <source>
        <dbReference type="ARBA" id="ARBA00023224"/>
    </source>
</evidence>
<comment type="caution">
    <text evidence="13">The sequence shown here is derived from an EMBL/GenBank/DDBJ whole genome shotgun (WGS) entry which is preliminary data.</text>
</comment>
<dbReference type="InterPro" id="IPR011025">
    <property type="entry name" value="GproteinA_insert"/>
</dbReference>
<dbReference type="Gene3D" id="3.40.50.300">
    <property type="entry name" value="P-loop containing nucleotide triphosphate hydrolases"/>
    <property type="match status" value="1"/>
</dbReference>
<keyword evidence="2" id="KW-0519">Myristate</keyword>
<evidence type="ECO:0000256" key="7">
    <source>
        <dbReference type="ARBA" id="ARBA00023139"/>
    </source>
</evidence>
<dbReference type="PROSITE" id="PS51882">
    <property type="entry name" value="G_ALPHA"/>
    <property type="match status" value="1"/>
</dbReference>
<dbReference type="AlphaFoldDB" id="A0A2P6MNA8"/>
<evidence type="ECO:0000256" key="1">
    <source>
        <dbReference type="ARBA" id="ARBA00011356"/>
    </source>
</evidence>
<evidence type="ECO:0000256" key="10">
    <source>
        <dbReference type="PIRSR" id="PIRSR601019-1"/>
    </source>
</evidence>
<dbReference type="SUPFAM" id="SSF52540">
    <property type="entry name" value="P-loop containing nucleoside triphosphate hydrolases"/>
    <property type="match status" value="1"/>
</dbReference>
<evidence type="ECO:0000313" key="13">
    <source>
        <dbReference type="EMBL" id="PRP73188.1"/>
    </source>
</evidence>
<evidence type="ECO:0000256" key="11">
    <source>
        <dbReference type="PIRSR" id="PIRSR601019-2"/>
    </source>
</evidence>
<dbReference type="CDD" id="cd00066">
    <property type="entry name" value="G-alpha"/>
    <property type="match status" value="1"/>
</dbReference>
<feature type="binding site" evidence="10">
    <location>
        <begin position="171"/>
        <end position="177"/>
    </location>
    <ligand>
        <name>GTP</name>
        <dbReference type="ChEBI" id="CHEBI:37565"/>
    </ligand>
</feature>
<keyword evidence="5 11" id="KW-0460">Magnesium</keyword>
<dbReference type="PRINTS" id="PR00318">
    <property type="entry name" value="GPROTEINA"/>
</dbReference>
<evidence type="ECO:0000256" key="9">
    <source>
        <dbReference type="ARBA" id="ARBA00023288"/>
    </source>
</evidence>
<dbReference type="GO" id="GO:0005525">
    <property type="term" value="F:GTP binding"/>
    <property type="evidence" value="ECO:0007669"/>
    <property type="project" value="UniProtKB-KW"/>
</dbReference>
<feature type="binding site" evidence="10">
    <location>
        <begin position="196"/>
        <end position="200"/>
    </location>
    <ligand>
        <name>GTP</name>
        <dbReference type="ChEBI" id="CHEBI:37565"/>
    </ligand>
</feature>
<dbReference type="GO" id="GO:0005834">
    <property type="term" value="C:heterotrimeric G-protein complex"/>
    <property type="evidence" value="ECO:0007669"/>
    <property type="project" value="TreeGrafter"/>
</dbReference>
<keyword evidence="7" id="KW-0564">Palmitate</keyword>
<dbReference type="Proteomes" id="UP000241769">
    <property type="component" value="Unassembled WGS sequence"/>
</dbReference>
<evidence type="ECO:0000313" key="14">
    <source>
        <dbReference type="Proteomes" id="UP000241769"/>
    </source>
</evidence>
<dbReference type="STRING" id="1890364.A0A2P6MNA8"/>
<dbReference type="SMART" id="SM00275">
    <property type="entry name" value="G_alpha"/>
    <property type="match status" value="1"/>
</dbReference>
<keyword evidence="8" id="KW-0807">Transducer</keyword>
<evidence type="ECO:0000256" key="6">
    <source>
        <dbReference type="ARBA" id="ARBA00023134"/>
    </source>
</evidence>
<reference evidence="13 14" key="1">
    <citation type="journal article" date="2018" name="Genome Biol. Evol.">
        <title>Multiple Roots of Fruiting Body Formation in Amoebozoa.</title>
        <authorList>
            <person name="Hillmann F."/>
            <person name="Forbes G."/>
            <person name="Novohradska S."/>
            <person name="Ferling I."/>
            <person name="Riege K."/>
            <person name="Groth M."/>
            <person name="Westermann M."/>
            <person name="Marz M."/>
            <person name="Spaller T."/>
            <person name="Winckler T."/>
            <person name="Schaap P."/>
            <person name="Glockner G."/>
        </authorList>
    </citation>
    <scope>NUCLEOTIDE SEQUENCE [LARGE SCALE GENOMIC DNA]</scope>
    <source>
        <strain evidence="13 14">Jena</strain>
    </source>
</reference>
<comment type="subunit">
    <text evidence="1">G proteins are composed of 3 units; alpha, beta and gamma. The alpha chain contains the guanine nucleotide binding site.</text>
</comment>
<organism evidence="13 14">
    <name type="scientific">Planoprotostelium fungivorum</name>
    <dbReference type="NCBI Taxonomy" id="1890364"/>
    <lineage>
        <taxon>Eukaryota</taxon>
        <taxon>Amoebozoa</taxon>
        <taxon>Evosea</taxon>
        <taxon>Variosea</taxon>
        <taxon>Cavosteliida</taxon>
        <taxon>Cavosteliaceae</taxon>
        <taxon>Planoprotostelium</taxon>
    </lineage>
</organism>
<dbReference type="EMBL" id="MDYQ01000661">
    <property type="protein sequence ID" value="PRP73188.1"/>
    <property type="molecule type" value="Genomic_DNA"/>
</dbReference>
<dbReference type="GO" id="GO:0005737">
    <property type="term" value="C:cytoplasm"/>
    <property type="evidence" value="ECO:0007669"/>
    <property type="project" value="TreeGrafter"/>
</dbReference>
<evidence type="ECO:0000256" key="12">
    <source>
        <dbReference type="SAM" id="MobiDB-lite"/>
    </source>
</evidence>
<evidence type="ECO:0000256" key="2">
    <source>
        <dbReference type="ARBA" id="ARBA00022707"/>
    </source>
</evidence>
<dbReference type="InterPro" id="IPR027417">
    <property type="entry name" value="P-loop_NTPase"/>
</dbReference>
<accession>A0A2P6MNA8</accession>
<feature type="binding site" evidence="10">
    <location>
        <begin position="146"/>
        <end position="147"/>
    </location>
    <ligand>
        <name>GTP</name>
        <dbReference type="ChEBI" id="CHEBI:37565"/>
    </ligand>
</feature>
<dbReference type="GO" id="GO:0031683">
    <property type="term" value="F:G-protein beta/gamma-subunit complex binding"/>
    <property type="evidence" value="ECO:0007669"/>
    <property type="project" value="InterPro"/>
</dbReference>
<keyword evidence="4 10" id="KW-0547">Nucleotide-binding</keyword>
<proteinExistence type="predicted"/>
<feature type="binding site" evidence="11">
    <location>
        <position position="45"/>
    </location>
    <ligand>
        <name>Mg(2+)</name>
        <dbReference type="ChEBI" id="CHEBI:18420"/>
    </ligand>
</feature>
<feature type="region of interest" description="Disordered" evidence="12">
    <location>
        <begin position="1"/>
        <end position="22"/>
    </location>
</feature>
<dbReference type="InParanoid" id="A0A2P6MNA8"/>
<dbReference type="Gene3D" id="1.10.400.10">
    <property type="entry name" value="GI Alpha 1, domain 2-like"/>
    <property type="match status" value="1"/>
</dbReference>
<sequence length="350" mass="39667">MGCAHSSTVDTRASRVAEREMANRRKEMASEIKLLLLGTGESGKSTITKQIRILHTDGYSAAELLSYRPIIYNNIVTVMKSLIEASQMFGYQVKPENNDYVDLYANLRGMDVTGITAPMKKGFHCLWNDPAIVKSLSRSNEFQLMDSSFYLADNLDRFADSNFIPSLDDVLRIRARTVGISEIHFKIENRSFTLVDVGGQRSERRKWMHCFEDVTAILFCVALNEYDLKLFEDEDVNRMVESLELFEQIANSQWFASTAIILFLNKMDLFREKIKKVPLQDLFPEYEGGVDPQAGAAYIEKALISRVNNPSAKIFSHQTTATDTGNVKIVFDAVRQTLLSNHLEKLGFGM</sequence>
<keyword evidence="14" id="KW-1185">Reference proteome</keyword>
<feature type="compositionally biased region" description="Basic and acidic residues" evidence="12">
    <location>
        <begin position="12"/>
        <end position="22"/>
    </location>
</feature>
<evidence type="ECO:0000256" key="3">
    <source>
        <dbReference type="ARBA" id="ARBA00022723"/>
    </source>
</evidence>
<evidence type="ECO:0000256" key="5">
    <source>
        <dbReference type="ARBA" id="ARBA00022842"/>
    </source>
</evidence>
<keyword evidence="6 10" id="KW-0342">GTP-binding</keyword>
<evidence type="ECO:0000256" key="4">
    <source>
        <dbReference type="ARBA" id="ARBA00022741"/>
    </source>
</evidence>
<dbReference type="OrthoDB" id="5817230at2759"/>